<name>A0ABX7PL69_9ACTN</name>
<sequence length="219" mass="23279">MPPLRRGTGGRLHARGRRRRGAGDRRGGRRAVPRAQRLPRPHPTGPDRHAGGLGAPRDAGAVVPDGRGDADPLRGLTPPIPRRLGSVATLPCRPAPASQERCSSLPRWRGSSVKDAAQLLPIVAIAVIFWLLIIRPASRQRKQAAELQSQLSVGDDVMLTSGIFGTIVDTTGDNLELEIAPGVVVEVVRGAVASVRRDLAEAPAADAPDDDSTDPEEER</sequence>
<dbReference type="NCBIfam" id="TIGR00739">
    <property type="entry name" value="yajC"/>
    <property type="match status" value="1"/>
</dbReference>
<dbReference type="SMART" id="SM01323">
    <property type="entry name" value="YajC"/>
    <property type="match status" value="1"/>
</dbReference>
<feature type="compositionally biased region" description="Acidic residues" evidence="10">
    <location>
        <begin position="207"/>
        <end position="219"/>
    </location>
</feature>
<reference evidence="12 13" key="1">
    <citation type="submission" date="2017-06" db="EMBL/GenBank/DDBJ databases">
        <title>Complete Genome Sequence of the Soil Carbazole-Degrading Bacterium Nocardioides aromaticivorans IC177.</title>
        <authorList>
            <person name="Vejarano F."/>
            <person name="Suzuki-Minakuchi C."/>
            <person name="Ohtsubo Y."/>
            <person name="Tsuda M."/>
            <person name="Okada K."/>
            <person name="Nojiri H."/>
        </authorList>
    </citation>
    <scope>NUCLEOTIDE SEQUENCE [LARGE SCALE GENOMIC DNA]</scope>
    <source>
        <strain evidence="12 13">IC177</strain>
    </source>
</reference>
<comment type="similarity">
    <text evidence="2">Belongs to the YajC family.</text>
</comment>
<dbReference type="PANTHER" id="PTHR33909">
    <property type="entry name" value="SEC TRANSLOCON ACCESSORY COMPLEX SUBUNIT YAJC"/>
    <property type="match status" value="1"/>
</dbReference>
<comment type="subcellular location">
    <subcellularLocation>
        <location evidence="1">Cell membrane</location>
        <topology evidence="1">Single-pass membrane protein</topology>
    </subcellularLocation>
</comment>
<evidence type="ECO:0000256" key="7">
    <source>
        <dbReference type="ARBA" id="ARBA00022989"/>
    </source>
</evidence>
<proteinExistence type="inferred from homology"/>
<keyword evidence="5 11" id="KW-0812">Transmembrane</keyword>
<feature type="transmembrane region" description="Helical" evidence="11">
    <location>
        <begin position="116"/>
        <end position="134"/>
    </location>
</feature>
<evidence type="ECO:0000256" key="11">
    <source>
        <dbReference type="SAM" id="Phobius"/>
    </source>
</evidence>
<dbReference type="InterPro" id="IPR003849">
    <property type="entry name" value="Preprotein_translocase_YajC"/>
</dbReference>
<keyword evidence="3" id="KW-0813">Transport</keyword>
<accession>A0ABX7PL69</accession>
<keyword evidence="13" id="KW-1185">Reference proteome</keyword>
<feature type="region of interest" description="Disordered" evidence="10">
    <location>
        <begin position="1"/>
        <end position="99"/>
    </location>
</feature>
<keyword evidence="4" id="KW-1003">Cell membrane</keyword>
<dbReference type="EMBL" id="CP022295">
    <property type="protein sequence ID" value="QSR26734.1"/>
    <property type="molecule type" value="Genomic_DNA"/>
</dbReference>
<organism evidence="12 13">
    <name type="scientific">Nocardioides aromaticivorans</name>
    <dbReference type="NCBI Taxonomy" id="200618"/>
    <lineage>
        <taxon>Bacteria</taxon>
        <taxon>Bacillati</taxon>
        <taxon>Actinomycetota</taxon>
        <taxon>Actinomycetes</taxon>
        <taxon>Propionibacteriales</taxon>
        <taxon>Nocardioidaceae</taxon>
        <taxon>Nocardioides</taxon>
    </lineage>
</organism>
<evidence type="ECO:0000256" key="10">
    <source>
        <dbReference type="SAM" id="MobiDB-lite"/>
    </source>
</evidence>
<keyword evidence="6" id="KW-0653">Protein transport</keyword>
<feature type="compositionally biased region" description="Basic residues" evidence="10">
    <location>
        <begin position="27"/>
        <end position="40"/>
    </location>
</feature>
<evidence type="ECO:0000256" key="6">
    <source>
        <dbReference type="ARBA" id="ARBA00022927"/>
    </source>
</evidence>
<dbReference type="PANTHER" id="PTHR33909:SF1">
    <property type="entry name" value="SEC TRANSLOCON ACCESSORY COMPLEX SUBUNIT YAJC"/>
    <property type="match status" value="1"/>
</dbReference>
<feature type="region of interest" description="Disordered" evidence="10">
    <location>
        <begin position="199"/>
        <end position="219"/>
    </location>
</feature>
<dbReference type="Proteomes" id="UP000662818">
    <property type="component" value="Chromosome"/>
</dbReference>
<gene>
    <name evidence="12" type="primary">yajC</name>
    <name evidence="12" type="ORF">CFH99_13965</name>
</gene>
<evidence type="ECO:0000256" key="4">
    <source>
        <dbReference type="ARBA" id="ARBA00022475"/>
    </source>
</evidence>
<protein>
    <submittedName>
        <fullName evidence="12">Preprotein translocase subunit YajC</fullName>
    </submittedName>
</protein>
<evidence type="ECO:0000256" key="3">
    <source>
        <dbReference type="ARBA" id="ARBA00022448"/>
    </source>
</evidence>
<evidence type="ECO:0000256" key="1">
    <source>
        <dbReference type="ARBA" id="ARBA00004162"/>
    </source>
</evidence>
<evidence type="ECO:0000313" key="12">
    <source>
        <dbReference type="EMBL" id="QSR26734.1"/>
    </source>
</evidence>
<dbReference type="PRINTS" id="PR01853">
    <property type="entry name" value="YAJCTRNLCASE"/>
</dbReference>
<dbReference type="Pfam" id="PF02699">
    <property type="entry name" value="YajC"/>
    <property type="match status" value="1"/>
</dbReference>
<evidence type="ECO:0000256" key="8">
    <source>
        <dbReference type="ARBA" id="ARBA00023010"/>
    </source>
</evidence>
<evidence type="ECO:0000256" key="5">
    <source>
        <dbReference type="ARBA" id="ARBA00022692"/>
    </source>
</evidence>
<evidence type="ECO:0000256" key="2">
    <source>
        <dbReference type="ARBA" id="ARBA00006742"/>
    </source>
</evidence>
<evidence type="ECO:0000256" key="9">
    <source>
        <dbReference type="ARBA" id="ARBA00023136"/>
    </source>
</evidence>
<keyword evidence="9 11" id="KW-0472">Membrane</keyword>
<keyword evidence="7 11" id="KW-1133">Transmembrane helix</keyword>
<keyword evidence="8" id="KW-0811">Translocation</keyword>
<evidence type="ECO:0000313" key="13">
    <source>
        <dbReference type="Proteomes" id="UP000662818"/>
    </source>
</evidence>